<proteinExistence type="predicted"/>
<organism evidence="7 8">
    <name type="scientific">Littorina saxatilis</name>
    <dbReference type="NCBI Taxonomy" id="31220"/>
    <lineage>
        <taxon>Eukaryota</taxon>
        <taxon>Metazoa</taxon>
        <taxon>Spiralia</taxon>
        <taxon>Lophotrochozoa</taxon>
        <taxon>Mollusca</taxon>
        <taxon>Gastropoda</taxon>
        <taxon>Caenogastropoda</taxon>
        <taxon>Littorinimorpha</taxon>
        <taxon>Littorinoidea</taxon>
        <taxon>Littorinidae</taxon>
        <taxon>Littorina</taxon>
    </lineage>
</organism>
<dbReference type="InterPro" id="IPR013083">
    <property type="entry name" value="Znf_RING/FYVE/PHD"/>
</dbReference>
<evidence type="ECO:0008006" key="9">
    <source>
        <dbReference type="Google" id="ProtNLM"/>
    </source>
</evidence>
<dbReference type="InterPro" id="IPR011011">
    <property type="entry name" value="Znf_FYVE_PHD"/>
</dbReference>
<dbReference type="GO" id="GO:0006886">
    <property type="term" value="P:intracellular protein transport"/>
    <property type="evidence" value="ECO:0007669"/>
    <property type="project" value="InterPro"/>
</dbReference>
<dbReference type="PANTHER" id="PTHR14555:SF3">
    <property type="entry name" value="RABBD DOMAIN-CONTAINING PROTEIN"/>
    <property type="match status" value="1"/>
</dbReference>
<keyword evidence="8" id="KW-1185">Reference proteome</keyword>
<sequence length="111" mass="13183">MGRKLNLSHLSEEETDRILSVLQKDYEVRQAEKDRLGSFEHTLQKEQNKTQVLAQQTKFNKNCCIRCCQVFGLIFNRRRQCYHCGYNICKDCCDYQADTKHYVCHVCVKEK</sequence>
<dbReference type="InterPro" id="IPR010911">
    <property type="entry name" value="Rab_BD"/>
</dbReference>
<keyword evidence="2 4" id="KW-0863">Zinc-finger</keyword>
<protein>
    <recommendedName>
        <fullName evidence="9">RabBD domain-containing protein</fullName>
    </recommendedName>
</protein>
<evidence type="ECO:0000313" key="7">
    <source>
        <dbReference type="EMBL" id="KAK7113504.1"/>
    </source>
</evidence>
<dbReference type="SUPFAM" id="SSF57903">
    <property type="entry name" value="FYVE/PHD zinc finger"/>
    <property type="match status" value="1"/>
</dbReference>
<dbReference type="PROSITE" id="PS50178">
    <property type="entry name" value="ZF_FYVE"/>
    <property type="match status" value="1"/>
</dbReference>
<dbReference type="EMBL" id="JBAMIC010000002">
    <property type="protein sequence ID" value="KAK7113504.1"/>
    <property type="molecule type" value="Genomic_DNA"/>
</dbReference>
<dbReference type="Gene3D" id="3.30.40.10">
    <property type="entry name" value="Zinc/RING finger domain, C3HC4 (zinc finger)"/>
    <property type="match status" value="1"/>
</dbReference>
<dbReference type="GO" id="GO:0017022">
    <property type="term" value="F:myosin binding"/>
    <property type="evidence" value="ECO:0007669"/>
    <property type="project" value="TreeGrafter"/>
</dbReference>
<evidence type="ECO:0000259" key="5">
    <source>
        <dbReference type="PROSITE" id="PS50178"/>
    </source>
</evidence>
<gene>
    <name evidence="7" type="ORF">V1264_012778</name>
</gene>
<keyword evidence="3" id="KW-0862">Zinc</keyword>
<evidence type="ECO:0000256" key="3">
    <source>
        <dbReference type="ARBA" id="ARBA00022833"/>
    </source>
</evidence>
<evidence type="ECO:0000256" key="2">
    <source>
        <dbReference type="ARBA" id="ARBA00022771"/>
    </source>
</evidence>
<feature type="domain" description="RabBD" evidence="6">
    <location>
        <begin position="4"/>
        <end position="62"/>
    </location>
</feature>
<dbReference type="InterPro" id="IPR051745">
    <property type="entry name" value="Intracell_Transport_Effector"/>
</dbReference>
<dbReference type="GO" id="GO:0030864">
    <property type="term" value="C:cortical actin cytoskeleton"/>
    <property type="evidence" value="ECO:0007669"/>
    <property type="project" value="TreeGrafter"/>
</dbReference>
<dbReference type="PANTHER" id="PTHR14555">
    <property type="entry name" value="MYELIN-ASSOCIATED OLIGODENDROCYTIC BASIC PROTEIN MOBP -RELATED"/>
    <property type="match status" value="1"/>
</dbReference>
<dbReference type="Proteomes" id="UP001374579">
    <property type="component" value="Unassembled WGS sequence"/>
</dbReference>
<name>A0AAN9BXT9_9CAEN</name>
<accession>A0AAN9BXT9</accession>
<reference evidence="7 8" key="1">
    <citation type="submission" date="2024-02" db="EMBL/GenBank/DDBJ databases">
        <title>Chromosome-scale genome assembly of the rough periwinkle Littorina saxatilis.</title>
        <authorList>
            <person name="De Jode A."/>
            <person name="Faria R."/>
            <person name="Formenti G."/>
            <person name="Sims Y."/>
            <person name="Smith T.P."/>
            <person name="Tracey A."/>
            <person name="Wood J.M.D."/>
            <person name="Zagrodzka Z.B."/>
            <person name="Johannesson K."/>
            <person name="Butlin R.K."/>
            <person name="Leder E.H."/>
        </authorList>
    </citation>
    <scope>NUCLEOTIDE SEQUENCE [LARGE SCALE GENOMIC DNA]</scope>
    <source>
        <strain evidence="7">Snail1</strain>
        <tissue evidence="7">Muscle</tissue>
    </source>
</reference>
<dbReference type="AlphaFoldDB" id="A0AAN9BXT9"/>
<feature type="domain" description="FYVE-type" evidence="5">
    <location>
        <begin position="58"/>
        <end position="111"/>
    </location>
</feature>
<evidence type="ECO:0000313" key="8">
    <source>
        <dbReference type="Proteomes" id="UP001374579"/>
    </source>
</evidence>
<dbReference type="InterPro" id="IPR017455">
    <property type="entry name" value="Znf_FYVE-rel"/>
</dbReference>
<keyword evidence="1" id="KW-0479">Metal-binding</keyword>
<dbReference type="GO" id="GO:0003779">
    <property type="term" value="F:actin binding"/>
    <property type="evidence" value="ECO:0007669"/>
    <property type="project" value="TreeGrafter"/>
</dbReference>
<dbReference type="GO" id="GO:0008270">
    <property type="term" value="F:zinc ion binding"/>
    <property type="evidence" value="ECO:0007669"/>
    <property type="project" value="UniProtKB-KW"/>
</dbReference>
<comment type="caution">
    <text evidence="7">The sequence shown here is derived from an EMBL/GenBank/DDBJ whole genome shotgun (WGS) entry which is preliminary data.</text>
</comment>
<dbReference type="InterPro" id="IPR041282">
    <property type="entry name" value="FYVE_2"/>
</dbReference>
<evidence type="ECO:0000256" key="1">
    <source>
        <dbReference type="ARBA" id="ARBA00022723"/>
    </source>
</evidence>
<evidence type="ECO:0000259" key="6">
    <source>
        <dbReference type="PROSITE" id="PS50916"/>
    </source>
</evidence>
<dbReference type="Pfam" id="PF02318">
    <property type="entry name" value="FYVE_2"/>
    <property type="match status" value="1"/>
</dbReference>
<dbReference type="PROSITE" id="PS50916">
    <property type="entry name" value="RABBD"/>
    <property type="match status" value="1"/>
</dbReference>
<dbReference type="GO" id="GO:0031267">
    <property type="term" value="F:small GTPase binding"/>
    <property type="evidence" value="ECO:0007669"/>
    <property type="project" value="InterPro"/>
</dbReference>
<evidence type="ECO:0000256" key="4">
    <source>
        <dbReference type="PROSITE-ProRule" id="PRU00091"/>
    </source>
</evidence>